<evidence type="ECO:0000256" key="10">
    <source>
        <dbReference type="ARBA" id="ARBA00030775"/>
    </source>
</evidence>
<evidence type="ECO:0000256" key="4">
    <source>
        <dbReference type="ARBA" id="ARBA00022481"/>
    </source>
</evidence>
<dbReference type="NCBIfam" id="TIGR02532">
    <property type="entry name" value="IV_pilin_GFxxxE"/>
    <property type="match status" value="1"/>
</dbReference>
<dbReference type="RefSeq" id="WP_146517751.1">
    <property type="nucleotide sequence ID" value="NZ_CP151726.1"/>
</dbReference>
<evidence type="ECO:0000256" key="5">
    <source>
        <dbReference type="ARBA" id="ARBA00022519"/>
    </source>
</evidence>
<feature type="domain" description="General secretion pathway GspH" evidence="11">
    <location>
        <begin position="43"/>
        <end position="148"/>
    </location>
</feature>
<keyword evidence="5" id="KW-0997">Cell inner membrane</keyword>
<evidence type="ECO:0000256" key="8">
    <source>
        <dbReference type="ARBA" id="ARBA00023136"/>
    </source>
</evidence>
<dbReference type="InterPro" id="IPR012902">
    <property type="entry name" value="N_methyl_site"/>
</dbReference>
<name>A0A5C6B8C1_9BACT</name>
<dbReference type="Gene3D" id="3.30.700.10">
    <property type="entry name" value="Glycoprotein, Type 4 Pilin"/>
    <property type="match status" value="1"/>
</dbReference>
<evidence type="ECO:0000256" key="2">
    <source>
        <dbReference type="ARBA" id="ARBA00021549"/>
    </source>
</evidence>
<evidence type="ECO:0000313" key="12">
    <source>
        <dbReference type="EMBL" id="TWU07539.1"/>
    </source>
</evidence>
<comment type="caution">
    <text evidence="12">The sequence shown here is derived from an EMBL/GenBank/DDBJ whole genome shotgun (WGS) entry which is preliminary data.</text>
</comment>
<dbReference type="GO" id="GO:0005886">
    <property type="term" value="C:plasma membrane"/>
    <property type="evidence" value="ECO:0007669"/>
    <property type="project" value="UniProtKB-SubCell"/>
</dbReference>
<organism evidence="12 13">
    <name type="scientific">Stieleria varia</name>
    <dbReference type="NCBI Taxonomy" id="2528005"/>
    <lineage>
        <taxon>Bacteria</taxon>
        <taxon>Pseudomonadati</taxon>
        <taxon>Planctomycetota</taxon>
        <taxon>Planctomycetia</taxon>
        <taxon>Pirellulales</taxon>
        <taxon>Pirellulaceae</taxon>
        <taxon>Stieleria</taxon>
    </lineage>
</organism>
<keyword evidence="8" id="KW-0472">Membrane</keyword>
<keyword evidence="7" id="KW-1133">Transmembrane helix</keyword>
<proteinExistence type="inferred from homology"/>
<keyword evidence="6" id="KW-0812">Transmembrane</keyword>
<accession>A0A5C6B8C1</accession>
<dbReference type="InterPro" id="IPR022346">
    <property type="entry name" value="T2SS_GspH"/>
</dbReference>
<dbReference type="GO" id="GO:0015627">
    <property type="term" value="C:type II protein secretion system complex"/>
    <property type="evidence" value="ECO:0007669"/>
    <property type="project" value="InterPro"/>
</dbReference>
<comment type="subcellular location">
    <subcellularLocation>
        <location evidence="1">Cell inner membrane</location>
        <topology evidence="1">Single-pass membrane protein</topology>
    </subcellularLocation>
</comment>
<dbReference type="Pfam" id="PF12019">
    <property type="entry name" value="GspH"/>
    <property type="match status" value="1"/>
</dbReference>
<dbReference type="AlphaFoldDB" id="A0A5C6B8C1"/>
<reference evidence="12 13" key="1">
    <citation type="submission" date="2019-02" db="EMBL/GenBank/DDBJ databases">
        <title>Deep-cultivation of Planctomycetes and their phenomic and genomic characterization uncovers novel biology.</title>
        <authorList>
            <person name="Wiegand S."/>
            <person name="Jogler M."/>
            <person name="Boedeker C."/>
            <person name="Pinto D."/>
            <person name="Vollmers J."/>
            <person name="Rivas-Marin E."/>
            <person name="Kohn T."/>
            <person name="Peeters S.H."/>
            <person name="Heuer A."/>
            <person name="Rast P."/>
            <person name="Oberbeckmann S."/>
            <person name="Bunk B."/>
            <person name="Jeske O."/>
            <person name="Meyerdierks A."/>
            <person name="Storesund J.E."/>
            <person name="Kallscheuer N."/>
            <person name="Luecker S."/>
            <person name="Lage O.M."/>
            <person name="Pohl T."/>
            <person name="Merkel B.J."/>
            <person name="Hornburger P."/>
            <person name="Mueller R.-W."/>
            <person name="Bruemmer F."/>
            <person name="Labrenz M."/>
            <person name="Spormann A.M."/>
            <person name="Op Den Camp H."/>
            <person name="Overmann J."/>
            <person name="Amann R."/>
            <person name="Jetten M.S.M."/>
            <person name="Mascher T."/>
            <person name="Medema M.H."/>
            <person name="Devos D.P."/>
            <person name="Kaster A.-K."/>
            <person name="Ovreas L."/>
            <person name="Rohde M."/>
            <person name="Galperin M.Y."/>
            <person name="Jogler C."/>
        </authorList>
    </citation>
    <scope>NUCLEOTIDE SEQUENCE [LARGE SCALE GENOMIC DNA]</scope>
    <source>
        <strain evidence="12 13">Pla52n</strain>
    </source>
</reference>
<dbReference type="Proteomes" id="UP000320176">
    <property type="component" value="Unassembled WGS sequence"/>
</dbReference>
<dbReference type="SUPFAM" id="SSF54523">
    <property type="entry name" value="Pili subunits"/>
    <property type="match status" value="1"/>
</dbReference>
<gene>
    <name evidence="12" type="ORF">Pla52n_01120</name>
</gene>
<evidence type="ECO:0000256" key="1">
    <source>
        <dbReference type="ARBA" id="ARBA00004377"/>
    </source>
</evidence>
<dbReference type="OrthoDB" id="290432at2"/>
<sequence>MSAARRGMTLLEVTIGLLVIGLLAAIATPRFTQTLTANQLSAAASRIASTIEYVRHVALNDGRTTTIVFDASTDKVTSTDVDAVTQAGSSISIDLKSEYDDSIELTASFDGQDTLSFDLEGAPIVGSTAMQSGTITLTSDSQSRTLYVLPGLGGVSFTAPSGGSPSP</sequence>
<dbReference type="GO" id="GO:0015628">
    <property type="term" value="P:protein secretion by the type II secretion system"/>
    <property type="evidence" value="ECO:0007669"/>
    <property type="project" value="InterPro"/>
</dbReference>
<evidence type="ECO:0000256" key="3">
    <source>
        <dbReference type="ARBA" id="ARBA00022475"/>
    </source>
</evidence>
<evidence type="ECO:0000313" key="13">
    <source>
        <dbReference type="Proteomes" id="UP000320176"/>
    </source>
</evidence>
<evidence type="ECO:0000256" key="7">
    <source>
        <dbReference type="ARBA" id="ARBA00022989"/>
    </source>
</evidence>
<keyword evidence="13" id="KW-1185">Reference proteome</keyword>
<dbReference type="InterPro" id="IPR045584">
    <property type="entry name" value="Pilin-like"/>
</dbReference>
<evidence type="ECO:0000256" key="6">
    <source>
        <dbReference type="ARBA" id="ARBA00022692"/>
    </source>
</evidence>
<protein>
    <recommendedName>
        <fullName evidence="2">Type II secretion system protein H</fullName>
    </recommendedName>
    <alternativeName>
        <fullName evidence="10">General secretion pathway protein H</fullName>
    </alternativeName>
</protein>
<comment type="similarity">
    <text evidence="9">Belongs to the GSP H family.</text>
</comment>
<keyword evidence="3" id="KW-1003">Cell membrane</keyword>
<keyword evidence="4" id="KW-0488">Methylation</keyword>
<evidence type="ECO:0000259" key="11">
    <source>
        <dbReference type="Pfam" id="PF12019"/>
    </source>
</evidence>
<evidence type="ECO:0000256" key="9">
    <source>
        <dbReference type="ARBA" id="ARBA00025772"/>
    </source>
</evidence>
<dbReference type="PROSITE" id="PS00409">
    <property type="entry name" value="PROKAR_NTER_METHYL"/>
    <property type="match status" value="1"/>
</dbReference>
<dbReference type="EMBL" id="SJPN01000001">
    <property type="protein sequence ID" value="TWU07539.1"/>
    <property type="molecule type" value="Genomic_DNA"/>
</dbReference>